<dbReference type="Proteomes" id="UP000676967">
    <property type="component" value="Chromosome"/>
</dbReference>
<keyword evidence="3" id="KW-1185">Reference proteome</keyword>
<dbReference type="InterPro" id="IPR007815">
    <property type="entry name" value="Emycin_Estase"/>
</dbReference>
<evidence type="ECO:0000313" key="3">
    <source>
        <dbReference type="Proteomes" id="UP000676967"/>
    </source>
</evidence>
<reference evidence="2 3" key="1">
    <citation type="submission" date="2020-08" db="EMBL/GenBank/DDBJ databases">
        <title>Whole genome shotgun sequence of Actinoplanes ianthinogenes NBRC 13996.</title>
        <authorList>
            <person name="Komaki H."/>
            <person name="Tamura T."/>
        </authorList>
    </citation>
    <scope>NUCLEOTIDE SEQUENCE [LARGE SCALE GENOMIC DNA]</scope>
    <source>
        <strain evidence="2 3">NBRC 13996</strain>
    </source>
</reference>
<feature type="domain" description="DUF6194" evidence="1">
    <location>
        <begin position="359"/>
        <end position="502"/>
    </location>
</feature>
<sequence length="502" mass="54312">MLRDLLTSRGAPRLLAVGEPTHGEPAFARLRNEIFQELVALGFRAIAVESDRVAALAVDDYIAGGPPIESGHSAADRELAEWMRDYNATAAEPLAFHGFDAPLEMMHAASPVPHLQQALAFLGDPDILADDPRWSDPAAQLDAAHSIGRTQTAADLRIRADDGLVRLHAAAPRRPGETRAWHRARLHCRTALALLRYHAVAADPAPAAVRTSRMLGVRDALMAENLLDIAALGPTLVFGHNRHLQRHPSRWTLAGMDLEWSSAGSIVSTLLGEHYAVVIGSLGESPALGLTEPAAATFEGRLTAASAAPTVVTDRKVLGDEPRVRADVTPEQGYFPLDAETVAHCDAILHLPQSAPSQVDALAERILRLPGVTQLIAGPGTGAPELSWGDRFFFAGEDRMRPFATIVVQNVPGFDERSGLDRPGVFRLNVELGRERFTTLFGYGPEQFPTHEPAIDFTAAGQWFPHPVYAAQGWGSMLNPDPDAVEPLLDHARARSAARRKR</sequence>
<proteinExistence type="predicted"/>
<evidence type="ECO:0000259" key="1">
    <source>
        <dbReference type="Pfam" id="PF19694"/>
    </source>
</evidence>
<dbReference type="SUPFAM" id="SSF159501">
    <property type="entry name" value="EreA/ChaN-like"/>
    <property type="match status" value="1"/>
</dbReference>
<name>A0ABN6C984_9ACTN</name>
<dbReference type="InterPro" id="IPR052036">
    <property type="entry name" value="Hydrolase/PRTase-associated"/>
</dbReference>
<gene>
    <name evidence="2" type="ORF">Aiant_26410</name>
</gene>
<evidence type="ECO:0000313" key="2">
    <source>
        <dbReference type="EMBL" id="BCJ41984.1"/>
    </source>
</evidence>
<dbReference type="Pfam" id="PF19694">
    <property type="entry name" value="DUF6194"/>
    <property type="match status" value="1"/>
</dbReference>
<protein>
    <recommendedName>
        <fullName evidence="1">DUF6194 domain-containing protein</fullName>
    </recommendedName>
</protein>
<dbReference type="InterPro" id="IPR045676">
    <property type="entry name" value="DUF6194"/>
</dbReference>
<organism evidence="2 3">
    <name type="scientific">Actinoplanes ianthinogenes</name>
    <dbReference type="NCBI Taxonomy" id="122358"/>
    <lineage>
        <taxon>Bacteria</taxon>
        <taxon>Bacillati</taxon>
        <taxon>Actinomycetota</taxon>
        <taxon>Actinomycetes</taxon>
        <taxon>Micromonosporales</taxon>
        <taxon>Micromonosporaceae</taxon>
        <taxon>Actinoplanes</taxon>
    </lineage>
</organism>
<dbReference type="EMBL" id="AP023356">
    <property type="protein sequence ID" value="BCJ41984.1"/>
    <property type="molecule type" value="Genomic_DNA"/>
</dbReference>
<dbReference type="RefSeq" id="WP_189334456.1">
    <property type="nucleotide sequence ID" value="NZ_AP023356.1"/>
</dbReference>
<dbReference type="Gene3D" id="3.30.1870.10">
    <property type="entry name" value="EreA-like, domain 2"/>
    <property type="match status" value="1"/>
</dbReference>
<dbReference type="PANTHER" id="PTHR31299">
    <property type="entry name" value="ESTERASE, PUTATIVE (AFU_ORTHOLOGUE AFUA_1G05850)-RELATED"/>
    <property type="match status" value="1"/>
</dbReference>
<dbReference type="CDD" id="cd14728">
    <property type="entry name" value="Ere-like"/>
    <property type="match status" value="1"/>
</dbReference>
<accession>A0ABN6C984</accession>
<dbReference type="PANTHER" id="PTHR31299:SF0">
    <property type="entry name" value="ESTERASE, PUTATIVE (AFU_ORTHOLOGUE AFUA_1G05850)-RELATED"/>
    <property type="match status" value="1"/>
</dbReference>
<dbReference type="Pfam" id="PF05139">
    <property type="entry name" value="Erythro_esteras"/>
    <property type="match status" value="1"/>
</dbReference>